<reference evidence="3 4" key="1">
    <citation type="journal article" date="2015" name="Nature">
        <title>rRNA introns, odd ribosomes, and small enigmatic genomes across a large radiation of phyla.</title>
        <authorList>
            <person name="Brown C.T."/>
            <person name="Hug L.A."/>
            <person name="Thomas B.C."/>
            <person name="Sharon I."/>
            <person name="Castelle C.J."/>
            <person name="Singh A."/>
            <person name="Wilkins M.J."/>
            <person name="Williams K.H."/>
            <person name="Banfield J.F."/>
        </authorList>
    </citation>
    <scope>NUCLEOTIDE SEQUENCE [LARGE SCALE GENOMIC DNA]</scope>
</reference>
<name>A0A0G1J8H2_9BACT</name>
<evidence type="ECO:0000313" key="3">
    <source>
        <dbReference type="EMBL" id="KKT67643.1"/>
    </source>
</evidence>
<dbReference type="PROSITE" id="PS50164">
    <property type="entry name" value="GIY_YIG"/>
    <property type="match status" value="1"/>
</dbReference>
<gene>
    <name evidence="3" type="ORF">UW61_C0005G0004</name>
</gene>
<dbReference type="SMART" id="SM00465">
    <property type="entry name" value="GIYc"/>
    <property type="match status" value="1"/>
</dbReference>
<organism evidence="3 4">
    <name type="scientific">Candidatus Curtissbacteria bacterium GW2011_GWC1_44_33</name>
    <dbReference type="NCBI Taxonomy" id="1618413"/>
    <lineage>
        <taxon>Bacteria</taxon>
        <taxon>Candidatus Curtissiibacteriota</taxon>
    </lineage>
</organism>
<dbReference type="CDD" id="cd10456">
    <property type="entry name" value="GIY-YIG_UPF0213"/>
    <property type="match status" value="1"/>
</dbReference>
<proteinExistence type="inferred from homology"/>
<dbReference type="Pfam" id="PF01541">
    <property type="entry name" value="GIY-YIG"/>
    <property type="match status" value="1"/>
</dbReference>
<comment type="similarity">
    <text evidence="1">Belongs to the UPF0213 family.</text>
</comment>
<dbReference type="InterPro" id="IPR035901">
    <property type="entry name" value="GIY-YIG_endonuc_sf"/>
</dbReference>
<comment type="caution">
    <text evidence="3">The sequence shown here is derived from an EMBL/GenBank/DDBJ whole genome shotgun (WGS) entry which is preliminary data.</text>
</comment>
<dbReference type="PANTHER" id="PTHR34477">
    <property type="entry name" value="UPF0213 PROTEIN YHBQ"/>
    <property type="match status" value="1"/>
</dbReference>
<dbReference type="Gene3D" id="3.40.1440.10">
    <property type="entry name" value="GIY-YIG endonuclease"/>
    <property type="match status" value="1"/>
</dbReference>
<accession>A0A0G1J8H2</accession>
<evidence type="ECO:0000259" key="2">
    <source>
        <dbReference type="PROSITE" id="PS50164"/>
    </source>
</evidence>
<evidence type="ECO:0000313" key="4">
    <source>
        <dbReference type="Proteomes" id="UP000033901"/>
    </source>
</evidence>
<dbReference type="SUPFAM" id="SSF82771">
    <property type="entry name" value="GIY-YIG endonuclease"/>
    <property type="match status" value="1"/>
</dbReference>
<dbReference type="EMBL" id="LCIZ01000005">
    <property type="protein sequence ID" value="KKT67643.1"/>
    <property type="molecule type" value="Genomic_DNA"/>
</dbReference>
<dbReference type="PANTHER" id="PTHR34477:SF1">
    <property type="entry name" value="UPF0213 PROTEIN YHBQ"/>
    <property type="match status" value="1"/>
</dbReference>
<feature type="domain" description="GIY-YIG" evidence="2">
    <location>
        <begin position="1"/>
        <end position="77"/>
    </location>
</feature>
<dbReference type="InterPro" id="IPR050190">
    <property type="entry name" value="UPF0213_domain"/>
</dbReference>
<evidence type="ECO:0000256" key="1">
    <source>
        <dbReference type="ARBA" id="ARBA00007435"/>
    </source>
</evidence>
<protein>
    <recommendedName>
        <fullName evidence="2">GIY-YIG domain-containing protein</fullName>
    </recommendedName>
</protein>
<dbReference type="Proteomes" id="UP000033901">
    <property type="component" value="Unassembled WGS sequence"/>
</dbReference>
<dbReference type="InterPro" id="IPR000305">
    <property type="entry name" value="GIY-YIG_endonuc"/>
</dbReference>
<dbReference type="AlphaFoldDB" id="A0A0G1J8H2"/>
<sequence length="85" mass="10150">MYFVYILRTSSNTLYIGQTNNLEKRIKEHKNKSSKSAKYIRYFPSFELVYSEKHATRQVTIQREIQIKKWTKAKKEALIAGNEDF</sequence>